<dbReference type="SUPFAM" id="SSF88659">
    <property type="entry name" value="Sigma3 and sigma4 domains of RNA polymerase sigma factors"/>
    <property type="match status" value="1"/>
</dbReference>
<dbReference type="RefSeq" id="WP_377503978.1">
    <property type="nucleotide sequence ID" value="NZ_JBHULU010000009.1"/>
</dbReference>
<evidence type="ECO:0000256" key="3">
    <source>
        <dbReference type="ARBA" id="ARBA00023082"/>
    </source>
</evidence>
<sequence>MSQRELFTQLYTQYGPGIRKLCLGYTGTAAQADDLLQESFIAVWNNMQNYRGEANWGTWIYRIAVNTCLMYLRKEKKNPEKVDAEILSNFAEEEGNQENEVQLLYKSISKLPETDRLIISMVLEDLPYEDIATIAGISENNLRVKIHRIKKQLTETYNTYARV</sequence>
<keyword evidence="4 6" id="KW-0238">DNA-binding</keyword>
<comment type="caution">
    <text evidence="9">The sequence shown here is derived from an EMBL/GenBank/DDBJ whole genome shotgun (WGS) entry which is preliminary data.</text>
</comment>
<evidence type="ECO:0000256" key="5">
    <source>
        <dbReference type="ARBA" id="ARBA00023163"/>
    </source>
</evidence>
<dbReference type="InterPro" id="IPR013324">
    <property type="entry name" value="RNA_pol_sigma_r3/r4-like"/>
</dbReference>
<dbReference type="PANTHER" id="PTHR43133:SF45">
    <property type="entry name" value="RNA POLYMERASE ECF-TYPE SIGMA FACTOR"/>
    <property type="match status" value="1"/>
</dbReference>
<dbReference type="InterPro" id="IPR013325">
    <property type="entry name" value="RNA_pol_sigma_r2"/>
</dbReference>
<evidence type="ECO:0000256" key="2">
    <source>
        <dbReference type="ARBA" id="ARBA00023015"/>
    </source>
</evidence>
<dbReference type="Gene3D" id="1.10.1740.10">
    <property type="match status" value="1"/>
</dbReference>
<keyword evidence="10" id="KW-1185">Reference proteome</keyword>
<keyword evidence="5 6" id="KW-0804">Transcription</keyword>
<proteinExistence type="inferred from homology"/>
<comment type="similarity">
    <text evidence="1 6">Belongs to the sigma-70 factor family. ECF subfamily.</text>
</comment>
<evidence type="ECO:0000256" key="4">
    <source>
        <dbReference type="ARBA" id="ARBA00023125"/>
    </source>
</evidence>
<dbReference type="PROSITE" id="PS01063">
    <property type="entry name" value="SIGMA70_ECF"/>
    <property type="match status" value="1"/>
</dbReference>
<evidence type="ECO:0000313" key="10">
    <source>
        <dbReference type="Proteomes" id="UP001597544"/>
    </source>
</evidence>
<dbReference type="Pfam" id="PF04542">
    <property type="entry name" value="Sigma70_r2"/>
    <property type="match status" value="1"/>
</dbReference>
<dbReference type="InterPro" id="IPR014284">
    <property type="entry name" value="RNA_pol_sigma-70_dom"/>
</dbReference>
<evidence type="ECO:0000259" key="8">
    <source>
        <dbReference type="Pfam" id="PF08281"/>
    </source>
</evidence>
<dbReference type="InterPro" id="IPR013249">
    <property type="entry name" value="RNA_pol_sigma70_r4_t2"/>
</dbReference>
<organism evidence="9 10">
    <name type="scientific">Pontibacter locisalis</name>
    <dbReference type="NCBI Taxonomy" id="1719035"/>
    <lineage>
        <taxon>Bacteria</taxon>
        <taxon>Pseudomonadati</taxon>
        <taxon>Bacteroidota</taxon>
        <taxon>Cytophagia</taxon>
        <taxon>Cytophagales</taxon>
        <taxon>Hymenobacteraceae</taxon>
        <taxon>Pontibacter</taxon>
    </lineage>
</organism>
<gene>
    <name evidence="9" type="ORF">ACFSRY_05800</name>
</gene>
<accession>A0ABW5IIA5</accession>
<dbReference type="PANTHER" id="PTHR43133">
    <property type="entry name" value="RNA POLYMERASE ECF-TYPE SIGMA FACTO"/>
    <property type="match status" value="1"/>
</dbReference>
<protein>
    <recommendedName>
        <fullName evidence="6">RNA polymerase sigma factor</fullName>
    </recommendedName>
</protein>
<dbReference type="NCBIfam" id="TIGR02937">
    <property type="entry name" value="sigma70-ECF"/>
    <property type="match status" value="1"/>
</dbReference>
<dbReference type="InterPro" id="IPR036388">
    <property type="entry name" value="WH-like_DNA-bd_sf"/>
</dbReference>
<dbReference type="InterPro" id="IPR039425">
    <property type="entry name" value="RNA_pol_sigma-70-like"/>
</dbReference>
<dbReference type="Gene3D" id="1.10.10.10">
    <property type="entry name" value="Winged helix-like DNA-binding domain superfamily/Winged helix DNA-binding domain"/>
    <property type="match status" value="1"/>
</dbReference>
<dbReference type="InterPro" id="IPR007627">
    <property type="entry name" value="RNA_pol_sigma70_r2"/>
</dbReference>
<evidence type="ECO:0000256" key="6">
    <source>
        <dbReference type="RuleBase" id="RU000716"/>
    </source>
</evidence>
<dbReference type="Proteomes" id="UP001597544">
    <property type="component" value="Unassembled WGS sequence"/>
</dbReference>
<name>A0ABW5IIA5_9BACT</name>
<evidence type="ECO:0000256" key="1">
    <source>
        <dbReference type="ARBA" id="ARBA00010641"/>
    </source>
</evidence>
<keyword evidence="3 6" id="KW-0731">Sigma factor</keyword>
<reference evidence="10" key="1">
    <citation type="journal article" date="2019" name="Int. J. Syst. Evol. Microbiol.">
        <title>The Global Catalogue of Microorganisms (GCM) 10K type strain sequencing project: providing services to taxonomists for standard genome sequencing and annotation.</title>
        <authorList>
            <consortium name="The Broad Institute Genomics Platform"/>
            <consortium name="The Broad Institute Genome Sequencing Center for Infectious Disease"/>
            <person name="Wu L."/>
            <person name="Ma J."/>
        </authorList>
    </citation>
    <scope>NUCLEOTIDE SEQUENCE [LARGE SCALE GENOMIC DNA]</scope>
    <source>
        <strain evidence="10">KCTC 42498</strain>
    </source>
</reference>
<evidence type="ECO:0000259" key="7">
    <source>
        <dbReference type="Pfam" id="PF04542"/>
    </source>
</evidence>
<dbReference type="InterPro" id="IPR000838">
    <property type="entry name" value="RNA_pol_sigma70_ECF_CS"/>
</dbReference>
<feature type="domain" description="RNA polymerase sigma factor 70 region 4 type 2" evidence="8">
    <location>
        <begin position="103"/>
        <end position="153"/>
    </location>
</feature>
<dbReference type="SUPFAM" id="SSF88946">
    <property type="entry name" value="Sigma2 domain of RNA polymerase sigma factors"/>
    <property type="match status" value="1"/>
</dbReference>
<evidence type="ECO:0000313" key="9">
    <source>
        <dbReference type="EMBL" id="MFD2513371.1"/>
    </source>
</evidence>
<dbReference type="Pfam" id="PF08281">
    <property type="entry name" value="Sigma70_r4_2"/>
    <property type="match status" value="1"/>
</dbReference>
<keyword evidence="2 6" id="KW-0805">Transcription regulation</keyword>
<feature type="domain" description="RNA polymerase sigma-70 region 2" evidence="7">
    <location>
        <begin position="10"/>
        <end position="77"/>
    </location>
</feature>
<dbReference type="EMBL" id="JBHULU010000009">
    <property type="protein sequence ID" value="MFD2513371.1"/>
    <property type="molecule type" value="Genomic_DNA"/>
</dbReference>